<dbReference type="SMART" id="SM00338">
    <property type="entry name" value="BRLZ"/>
    <property type="match status" value="1"/>
</dbReference>
<proteinExistence type="inferred from homology"/>
<dbReference type="SUPFAM" id="SSF57959">
    <property type="entry name" value="Leucine zipper domain"/>
    <property type="match status" value="1"/>
</dbReference>
<dbReference type="GO" id="GO:0005634">
    <property type="term" value="C:nucleus"/>
    <property type="evidence" value="ECO:0007669"/>
    <property type="project" value="UniProtKB-SubCell"/>
</dbReference>
<dbReference type="CDD" id="cd14700">
    <property type="entry name" value="bZIP_ATF6"/>
    <property type="match status" value="1"/>
</dbReference>
<feature type="domain" description="BZIP" evidence="15">
    <location>
        <begin position="282"/>
        <end position="345"/>
    </location>
</feature>
<keyword evidence="9" id="KW-0472">Membrane</keyword>
<comment type="similarity">
    <text evidence="3">Belongs to the bZIP family. ATF subfamily.</text>
</comment>
<evidence type="ECO:0000256" key="14">
    <source>
        <dbReference type="SAM" id="MobiDB-lite"/>
    </source>
</evidence>
<dbReference type="InterPro" id="IPR004827">
    <property type="entry name" value="bZIP"/>
</dbReference>
<keyword evidence="11" id="KW-0834">Unfolded protein response</keyword>
<comment type="subcellular location">
    <subcellularLocation>
        <location evidence="2">Endoplasmic reticulum membrane</location>
        <topology evidence="2">Single-pass membrane protein</topology>
    </subcellularLocation>
    <subcellularLocation>
        <location evidence="1">Nucleus</location>
    </subcellularLocation>
</comment>
<comment type="caution">
    <text evidence="16">The sequence shown here is derived from an EMBL/GenBank/DDBJ whole genome shotgun (WGS) entry which is preliminary data.</text>
</comment>
<dbReference type="FunFam" id="1.20.5.170:FF:000041">
    <property type="entry name" value="Cyclic AMP-dependent transcription factor ATF-6 beta"/>
    <property type="match status" value="1"/>
</dbReference>
<evidence type="ECO:0000256" key="8">
    <source>
        <dbReference type="ARBA" id="ARBA00023125"/>
    </source>
</evidence>
<dbReference type="EMBL" id="BFAA01003407">
    <property type="protein sequence ID" value="GCB71082.1"/>
    <property type="molecule type" value="Genomic_DNA"/>
</dbReference>
<evidence type="ECO:0000256" key="1">
    <source>
        <dbReference type="ARBA" id="ARBA00004123"/>
    </source>
</evidence>
<evidence type="ECO:0000256" key="13">
    <source>
        <dbReference type="SAM" id="Coils"/>
    </source>
</evidence>
<evidence type="ECO:0000259" key="15">
    <source>
        <dbReference type="PROSITE" id="PS50217"/>
    </source>
</evidence>
<name>A0A401PD86_SCYTO</name>
<organism evidence="16 17">
    <name type="scientific">Scyliorhinus torazame</name>
    <name type="common">Cloudy catshark</name>
    <name type="synonym">Catulus torazame</name>
    <dbReference type="NCBI Taxonomy" id="75743"/>
    <lineage>
        <taxon>Eukaryota</taxon>
        <taxon>Metazoa</taxon>
        <taxon>Chordata</taxon>
        <taxon>Craniata</taxon>
        <taxon>Vertebrata</taxon>
        <taxon>Chondrichthyes</taxon>
        <taxon>Elasmobranchii</taxon>
        <taxon>Galeomorphii</taxon>
        <taxon>Galeoidea</taxon>
        <taxon>Carcharhiniformes</taxon>
        <taxon>Scyliorhinidae</taxon>
        <taxon>Scyliorhinus</taxon>
    </lineage>
</organism>
<dbReference type="PROSITE" id="PS00036">
    <property type="entry name" value="BZIP_BASIC"/>
    <property type="match status" value="1"/>
</dbReference>
<evidence type="ECO:0000256" key="10">
    <source>
        <dbReference type="ARBA" id="ARBA00023163"/>
    </source>
</evidence>
<keyword evidence="4" id="KW-0812">Transmembrane</keyword>
<keyword evidence="7" id="KW-0805">Transcription regulation</keyword>
<dbReference type="OrthoDB" id="644067at2759"/>
<feature type="region of interest" description="Disordered" evidence="14">
    <location>
        <begin position="610"/>
        <end position="667"/>
    </location>
</feature>
<evidence type="ECO:0000256" key="9">
    <source>
        <dbReference type="ARBA" id="ARBA00023136"/>
    </source>
</evidence>
<sequence length="667" mass="74635">ACLYDCETMEEMDDSTDLFRCFDNVTEFNADLDLNLNMDIGTSDLPWNQINGDIYSDLRVKLEPLSPASSRCSDSSLASSCDIPLLPQPHLTRNTEPTFPVVKTEDPPTPPCAFGDVLNPPLNGVQLNVVKTENGTSPVKLGPATVQASTNMKANSILCSKPNIQPKPIVVTTLPTAPTTSPAKTIILQSVQTSLPVSQPQSLPIKQATPASRQSVVLSQSDLVRIPVQGLIKVPAVNGVSTNCKPPNGICNGITINKSATKPIVPAPTQTGANSSEIDVKLLKRQQRMIKNRESACQSRKKKKEYLQGLESKLREALNENEKLKRENSLLKKKLDSIMSENTELKLGTGNRKAVCVMAFLLFVAFTFGPASIMEKKPDLFQKQEDSTHIRRHLLSFKEEPGTESMTEEATKDYVEKDKFSNITMAYSDVKDLVLHDIDRILFPSSDCRQFNKTESLRLADELRGWVHRHQIERTKSNEKPKRQKKLKQGMRTQQRKINLSRFIPVHSAEATTWLASSQLQVYQSPKQSYYDFMDAIDRREDTFYVVSFRRDHLLLPAISHNKTNRPKMSLVMPAMAVNESLYNTTRGYEVMMQIDCEVMDTRIIQIKSSSVPPSLRHPQDNSTGSYQPHGNASRTPSARRLRPQPLPVSAPSNKDPLYLMTEDGEV</sequence>
<dbReference type="AlphaFoldDB" id="A0A401PD86"/>
<dbReference type="STRING" id="75743.A0A401PD86"/>
<evidence type="ECO:0000256" key="5">
    <source>
        <dbReference type="ARBA" id="ARBA00022824"/>
    </source>
</evidence>
<keyword evidence="17" id="KW-1185">Reference proteome</keyword>
<dbReference type="GO" id="GO:0000981">
    <property type="term" value="F:DNA-binding transcription factor activity, RNA polymerase II-specific"/>
    <property type="evidence" value="ECO:0007669"/>
    <property type="project" value="TreeGrafter"/>
</dbReference>
<dbReference type="InterPro" id="IPR046347">
    <property type="entry name" value="bZIP_sf"/>
</dbReference>
<gene>
    <name evidence="16" type="ORF">scyTo_0008762</name>
</gene>
<evidence type="ECO:0000256" key="4">
    <source>
        <dbReference type="ARBA" id="ARBA00022692"/>
    </source>
</evidence>
<feature type="compositionally biased region" description="Polar residues" evidence="14">
    <location>
        <begin position="621"/>
        <end position="637"/>
    </location>
</feature>
<dbReference type="PANTHER" id="PTHR46164">
    <property type="entry name" value="ATF6, ISOFORM C"/>
    <property type="match status" value="1"/>
</dbReference>
<keyword evidence="5" id="KW-0256">Endoplasmic reticulum</keyword>
<evidence type="ECO:0000256" key="12">
    <source>
        <dbReference type="ARBA" id="ARBA00023242"/>
    </source>
</evidence>
<evidence type="ECO:0000256" key="3">
    <source>
        <dbReference type="ARBA" id="ARBA00009050"/>
    </source>
</evidence>
<evidence type="ECO:0000313" key="17">
    <source>
        <dbReference type="Proteomes" id="UP000288216"/>
    </source>
</evidence>
<feature type="coiled-coil region" evidence="13">
    <location>
        <begin position="300"/>
        <end position="341"/>
    </location>
</feature>
<keyword evidence="6" id="KW-1133">Transmembrane helix</keyword>
<evidence type="ECO:0000256" key="6">
    <source>
        <dbReference type="ARBA" id="ARBA00022989"/>
    </source>
</evidence>
<reference evidence="16 17" key="1">
    <citation type="journal article" date="2018" name="Nat. Ecol. Evol.">
        <title>Shark genomes provide insights into elasmobranch evolution and the origin of vertebrates.</title>
        <authorList>
            <person name="Hara Y"/>
            <person name="Yamaguchi K"/>
            <person name="Onimaru K"/>
            <person name="Kadota M"/>
            <person name="Koyanagi M"/>
            <person name="Keeley SD"/>
            <person name="Tatsumi K"/>
            <person name="Tanaka K"/>
            <person name="Motone F"/>
            <person name="Kageyama Y"/>
            <person name="Nozu R"/>
            <person name="Adachi N"/>
            <person name="Nishimura O"/>
            <person name="Nakagawa R"/>
            <person name="Tanegashima C"/>
            <person name="Kiyatake I"/>
            <person name="Matsumoto R"/>
            <person name="Murakumo K"/>
            <person name="Nishida K"/>
            <person name="Terakita A"/>
            <person name="Kuratani S"/>
            <person name="Sato K"/>
            <person name="Hyodo S Kuraku.S."/>
        </authorList>
    </citation>
    <scope>NUCLEOTIDE SEQUENCE [LARGE SCALE GENOMIC DNA]</scope>
</reference>
<dbReference type="PANTHER" id="PTHR46164:SF2">
    <property type="entry name" value="CYCLIC AMP-DEPENDENT TRANSCRIPTION FACTOR ATF-6 BETA"/>
    <property type="match status" value="1"/>
</dbReference>
<keyword evidence="8" id="KW-0238">DNA-binding</keyword>
<protein>
    <recommendedName>
        <fullName evidence="15">BZIP domain-containing protein</fullName>
    </recommendedName>
</protein>
<evidence type="ECO:0000256" key="7">
    <source>
        <dbReference type="ARBA" id="ARBA00023015"/>
    </source>
</evidence>
<evidence type="ECO:0000256" key="2">
    <source>
        <dbReference type="ARBA" id="ARBA00004389"/>
    </source>
</evidence>
<feature type="non-terminal residue" evidence="16">
    <location>
        <position position="1"/>
    </location>
</feature>
<dbReference type="OMA" id="SWPQRHL"/>
<dbReference type="Gene3D" id="1.20.5.170">
    <property type="match status" value="1"/>
</dbReference>
<dbReference type="GO" id="GO:0000978">
    <property type="term" value="F:RNA polymerase II cis-regulatory region sequence-specific DNA binding"/>
    <property type="evidence" value="ECO:0007669"/>
    <property type="project" value="TreeGrafter"/>
</dbReference>
<dbReference type="GO" id="GO:0005789">
    <property type="term" value="C:endoplasmic reticulum membrane"/>
    <property type="evidence" value="ECO:0007669"/>
    <property type="project" value="UniProtKB-SubCell"/>
</dbReference>
<dbReference type="Proteomes" id="UP000288216">
    <property type="component" value="Unassembled WGS sequence"/>
</dbReference>
<dbReference type="InterPro" id="IPR051882">
    <property type="entry name" value="ATF_bZIP_TF"/>
</dbReference>
<dbReference type="GO" id="GO:0030968">
    <property type="term" value="P:endoplasmic reticulum unfolded protein response"/>
    <property type="evidence" value="ECO:0007669"/>
    <property type="project" value="TreeGrafter"/>
</dbReference>
<keyword evidence="12" id="KW-0539">Nucleus</keyword>
<evidence type="ECO:0000256" key="11">
    <source>
        <dbReference type="ARBA" id="ARBA00023230"/>
    </source>
</evidence>
<keyword evidence="10" id="KW-0804">Transcription</keyword>
<dbReference type="PROSITE" id="PS50217">
    <property type="entry name" value="BZIP"/>
    <property type="match status" value="1"/>
</dbReference>
<accession>A0A401PD86</accession>
<keyword evidence="13" id="KW-0175">Coiled coil</keyword>
<evidence type="ECO:0000313" key="16">
    <source>
        <dbReference type="EMBL" id="GCB71082.1"/>
    </source>
</evidence>
<dbReference type="Pfam" id="PF00170">
    <property type="entry name" value="bZIP_1"/>
    <property type="match status" value="1"/>
</dbReference>